<keyword evidence="2 3" id="KW-0040">ANK repeat</keyword>
<evidence type="ECO:0000256" key="4">
    <source>
        <dbReference type="SAM" id="SignalP"/>
    </source>
</evidence>
<evidence type="ECO:0000256" key="1">
    <source>
        <dbReference type="ARBA" id="ARBA00022737"/>
    </source>
</evidence>
<dbReference type="Proteomes" id="UP001211689">
    <property type="component" value="Unassembled WGS sequence"/>
</dbReference>
<dbReference type="PANTHER" id="PTHR24171:SF9">
    <property type="entry name" value="ANKYRIN REPEAT DOMAIN-CONTAINING PROTEIN 39"/>
    <property type="match status" value="1"/>
</dbReference>
<sequence length="222" mass="23009">MKAGLIQCLFLASGLLLAAQAKADDSAAQRLLQAAGAGDLGSVDSLLQQGVPVDVRDGQGNTPLLLATAANQVDVARRLIEAGADVNLQNRMQDSAYLLAGASGHQQILELTLAHGADLRSTNRFGGTALIPACERGHVDTVRTLIAAGVNLDHVNKLGWTCLLEAVLLGDGGPAHQRIVELLIAADADLNLADNEGVTPLQHAEQRGQQTIAATLRAAGAR</sequence>
<protein>
    <submittedName>
        <fullName evidence="5">Ankyrin repeat domain-containing protein</fullName>
    </submittedName>
</protein>
<dbReference type="RefSeq" id="WP_271471663.1">
    <property type="nucleotide sequence ID" value="NZ_JANEWF010000025.1"/>
</dbReference>
<evidence type="ECO:0000313" key="6">
    <source>
        <dbReference type="Proteomes" id="UP001211689"/>
    </source>
</evidence>
<dbReference type="Pfam" id="PF13637">
    <property type="entry name" value="Ank_4"/>
    <property type="match status" value="1"/>
</dbReference>
<comment type="caution">
    <text evidence="5">The sequence shown here is derived from an EMBL/GenBank/DDBJ whole genome shotgun (WGS) entry which is preliminary data.</text>
</comment>
<dbReference type="EMBL" id="JANEWF010000025">
    <property type="protein sequence ID" value="MDA8485224.1"/>
    <property type="molecule type" value="Genomic_DNA"/>
</dbReference>
<accession>A0ABT4Y8M6</accession>
<feature type="chain" id="PRO_5046743125" evidence="4">
    <location>
        <begin position="24"/>
        <end position="222"/>
    </location>
</feature>
<organism evidence="5 6">
    <name type="scientific">Metapseudomonas resinovorans</name>
    <name type="common">Pseudomonas resinovorans</name>
    <dbReference type="NCBI Taxonomy" id="53412"/>
    <lineage>
        <taxon>Bacteria</taxon>
        <taxon>Pseudomonadati</taxon>
        <taxon>Pseudomonadota</taxon>
        <taxon>Gammaproteobacteria</taxon>
        <taxon>Pseudomonadales</taxon>
        <taxon>Pseudomonadaceae</taxon>
        <taxon>Metapseudomonas</taxon>
    </lineage>
</organism>
<feature type="repeat" description="ANK" evidence="3">
    <location>
        <begin position="125"/>
        <end position="157"/>
    </location>
</feature>
<gene>
    <name evidence="5" type="ORF">NNO07_19325</name>
</gene>
<reference evidence="5 6" key="1">
    <citation type="submission" date="2022-07" db="EMBL/GenBank/DDBJ databases">
        <title>Genome Analysis of Selected Gammaproteobacteria from Nigerian Food snails.</title>
        <authorList>
            <person name="Okafor A.C."/>
        </authorList>
    </citation>
    <scope>NUCLEOTIDE SEQUENCE [LARGE SCALE GENOMIC DNA]</scope>
    <source>
        <strain evidence="5 6">Awg 2</strain>
    </source>
</reference>
<proteinExistence type="predicted"/>
<dbReference type="Gene3D" id="1.25.40.20">
    <property type="entry name" value="Ankyrin repeat-containing domain"/>
    <property type="match status" value="1"/>
</dbReference>
<keyword evidence="4" id="KW-0732">Signal</keyword>
<dbReference type="PROSITE" id="PS50088">
    <property type="entry name" value="ANK_REPEAT"/>
    <property type="match status" value="2"/>
</dbReference>
<keyword evidence="6" id="KW-1185">Reference proteome</keyword>
<dbReference type="SMART" id="SM00248">
    <property type="entry name" value="ANK"/>
    <property type="match status" value="4"/>
</dbReference>
<dbReference type="InterPro" id="IPR002110">
    <property type="entry name" value="Ankyrin_rpt"/>
</dbReference>
<feature type="signal peptide" evidence="4">
    <location>
        <begin position="1"/>
        <end position="23"/>
    </location>
</feature>
<dbReference type="InterPro" id="IPR036770">
    <property type="entry name" value="Ankyrin_rpt-contain_sf"/>
</dbReference>
<evidence type="ECO:0000256" key="2">
    <source>
        <dbReference type="ARBA" id="ARBA00023043"/>
    </source>
</evidence>
<evidence type="ECO:0000256" key="3">
    <source>
        <dbReference type="PROSITE-ProRule" id="PRU00023"/>
    </source>
</evidence>
<dbReference type="SUPFAM" id="SSF48403">
    <property type="entry name" value="Ankyrin repeat"/>
    <property type="match status" value="1"/>
</dbReference>
<keyword evidence="1" id="KW-0677">Repeat</keyword>
<name>A0ABT4Y8M6_METRE</name>
<evidence type="ECO:0000313" key="5">
    <source>
        <dbReference type="EMBL" id="MDA8485224.1"/>
    </source>
</evidence>
<dbReference type="PROSITE" id="PS50297">
    <property type="entry name" value="ANK_REP_REGION"/>
    <property type="match status" value="2"/>
</dbReference>
<dbReference type="PANTHER" id="PTHR24171">
    <property type="entry name" value="ANKYRIN REPEAT DOMAIN-CONTAINING PROTEIN 39-RELATED"/>
    <property type="match status" value="1"/>
</dbReference>
<feature type="repeat" description="ANK" evidence="3">
    <location>
        <begin position="59"/>
        <end position="91"/>
    </location>
</feature>
<dbReference type="Pfam" id="PF12796">
    <property type="entry name" value="Ank_2"/>
    <property type="match status" value="1"/>
</dbReference>